<dbReference type="Proteomes" id="UP000479691">
    <property type="component" value="Unassembled WGS sequence"/>
</dbReference>
<feature type="chain" id="PRO_5028904981" evidence="1">
    <location>
        <begin position="23"/>
        <end position="175"/>
    </location>
</feature>
<evidence type="ECO:0000313" key="3">
    <source>
        <dbReference type="Proteomes" id="UP000479691"/>
    </source>
</evidence>
<gene>
    <name evidence="2" type="ORF">TWF788_004313</name>
</gene>
<name>A0A7C8U2D3_ORBOL</name>
<feature type="signal peptide" evidence="1">
    <location>
        <begin position="1"/>
        <end position="22"/>
    </location>
</feature>
<dbReference type="EMBL" id="JAABOE010000002">
    <property type="protein sequence ID" value="KAF3192126.1"/>
    <property type="molecule type" value="Genomic_DNA"/>
</dbReference>
<sequence length="175" mass="18125">MAGGSTILLGLARLATITLASSISLQKRAPEYCGSGGISRLASLFDVNSATAFYSEYLAIPTVTVPATEILQTYTTATSTIDQHEATTQNVSTQTLWATISTTVATVPTTVATPVSTSVSISTFTVTPARAIIMTTAWYTAGAAKRDEAEFLQRAAETPAFVKGSALSAISSACS</sequence>
<evidence type="ECO:0000256" key="1">
    <source>
        <dbReference type="SAM" id="SignalP"/>
    </source>
</evidence>
<comment type="caution">
    <text evidence="2">The sequence shown here is derived from an EMBL/GenBank/DDBJ whole genome shotgun (WGS) entry which is preliminary data.</text>
</comment>
<organism evidence="2 3">
    <name type="scientific">Orbilia oligospora</name>
    <name type="common">Nematode-trapping fungus</name>
    <name type="synonym">Arthrobotrys oligospora</name>
    <dbReference type="NCBI Taxonomy" id="2813651"/>
    <lineage>
        <taxon>Eukaryota</taxon>
        <taxon>Fungi</taxon>
        <taxon>Dikarya</taxon>
        <taxon>Ascomycota</taxon>
        <taxon>Pezizomycotina</taxon>
        <taxon>Orbiliomycetes</taxon>
        <taxon>Orbiliales</taxon>
        <taxon>Orbiliaceae</taxon>
        <taxon>Orbilia</taxon>
    </lineage>
</organism>
<proteinExistence type="predicted"/>
<reference evidence="2 3" key="1">
    <citation type="submission" date="2019-06" db="EMBL/GenBank/DDBJ databases">
        <authorList>
            <person name="Palmer J.M."/>
        </authorList>
    </citation>
    <scope>NUCLEOTIDE SEQUENCE [LARGE SCALE GENOMIC DNA]</scope>
    <source>
        <strain evidence="2 3">TWF788</strain>
    </source>
</reference>
<dbReference type="AlphaFoldDB" id="A0A7C8U2D3"/>
<keyword evidence="1" id="KW-0732">Signal</keyword>
<evidence type="ECO:0000313" key="2">
    <source>
        <dbReference type="EMBL" id="KAF3192126.1"/>
    </source>
</evidence>
<accession>A0A7C8U2D3</accession>
<protein>
    <submittedName>
        <fullName evidence="2">Uncharacterized protein</fullName>
    </submittedName>
</protein>